<dbReference type="GO" id="GO:0005737">
    <property type="term" value="C:cytoplasm"/>
    <property type="evidence" value="ECO:0007669"/>
    <property type="project" value="TreeGrafter"/>
</dbReference>
<accession>A0A0L0D2I7</accession>
<dbReference type="InterPro" id="IPR000086">
    <property type="entry name" value="NUDIX_hydrolase_dom"/>
</dbReference>
<dbReference type="AlphaFoldDB" id="A0A0L0D2I7"/>
<dbReference type="GO" id="GO:0016787">
    <property type="term" value="F:hydrolase activity"/>
    <property type="evidence" value="ECO:0007669"/>
    <property type="project" value="UniProtKB-KW"/>
</dbReference>
<evidence type="ECO:0000313" key="2">
    <source>
        <dbReference type="EMBL" id="KNC37859.1"/>
    </source>
</evidence>
<dbReference type="EMBL" id="GG664725">
    <property type="protein sequence ID" value="KNC37859.1"/>
    <property type="molecule type" value="Genomic_DNA"/>
</dbReference>
<dbReference type="InterPro" id="IPR015797">
    <property type="entry name" value="NUDIX_hydrolase-like_dom_sf"/>
</dbReference>
<feature type="domain" description="Nudix hydrolase" evidence="1">
    <location>
        <begin position="40"/>
        <end position="181"/>
    </location>
</feature>
<reference evidence="3" key="1">
    <citation type="submission" date="2015-07" db="EMBL/GenBank/DDBJ databases">
        <title>Annotation of Plasmodium falciparum RAJ116.</title>
        <authorList>
            <consortium name="The Broad Institute Genome Sequencing Platform"/>
            <person name="Volkman S.K."/>
            <person name="Neafsey D.E."/>
            <person name="Dash A.P."/>
            <person name="Chitnis C.E."/>
            <person name="Hartl D.L."/>
            <person name="Young S.K."/>
            <person name="Zeng Q."/>
            <person name="Koehrsen M."/>
            <person name="Alvarado L."/>
            <person name="Berlin A."/>
            <person name="Borenstein D."/>
            <person name="Chapman S.B."/>
            <person name="Chen Z."/>
            <person name="Engels R."/>
            <person name="Freedman E."/>
            <person name="Gellesch M."/>
            <person name="Goldberg J."/>
            <person name="Griggs A."/>
            <person name="Gujja S."/>
            <person name="Heilman E.R."/>
            <person name="Heiman D.I."/>
            <person name="Howarth C."/>
            <person name="Jen D."/>
            <person name="Larson L."/>
            <person name="Mehta T."/>
            <person name="Neiman D."/>
            <person name="Park D."/>
            <person name="Pearson M."/>
            <person name="Roberts A."/>
            <person name="Saif S."/>
            <person name="Shea T."/>
            <person name="Shenoy N."/>
            <person name="Sisk P."/>
            <person name="Stolte C."/>
            <person name="Sykes S."/>
            <person name="Walk T."/>
            <person name="White J."/>
            <person name="Yandava C."/>
            <person name="Haas B."/>
            <person name="Henn M.R."/>
            <person name="Nusbaum C."/>
            <person name="Birren B."/>
        </authorList>
    </citation>
    <scope>NUCLEOTIDE SEQUENCE [LARGE SCALE GENOMIC DNA]</scope>
    <source>
        <strain evidence="3">RAJ116</strain>
    </source>
</reference>
<sequence>MKDSINYDFEDNKNELVIIVNEKNEYQELKTRKIMRKDNLWHRSTSILVFTKIGQEYFIYIHKRSKIKDYCPSYYSIGFGGVLSRNEDFLQNAVKELHEESGILKKPEQLIDLGLIKCDTEYAKAFVQCYDKIKNIVTFIQPDFQTVPQLNEVEFITRVSINDFDKFLEEEKITEISKSVYNNFRDKVKKSNLDEFYKTLSS</sequence>
<keyword evidence="2" id="KW-0378">Hydrolase</keyword>
<dbReference type="PROSITE" id="PS51462">
    <property type="entry name" value="NUDIX"/>
    <property type="match status" value="1"/>
</dbReference>
<name>A0A0L0D2I7_PLAFA</name>
<gene>
    <name evidence="2" type="ORF">PFLG_02798</name>
</gene>
<dbReference type="PANTHER" id="PTHR10885">
    <property type="entry name" value="ISOPENTENYL-DIPHOSPHATE DELTA-ISOMERASE"/>
    <property type="match status" value="1"/>
</dbReference>
<organism evidence="2 3">
    <name type="scientific">Plasmodium falciparum RAJ116</name>
    <dbReference type="NCBI Taxonomy" id="580058"/>
    <lineage>
        <taxon>Eukaryota</taxon>
        <taxon>Sar</taxon>
        <taxon>Alveolata</taxon>
        <taxon>Apicomplexa</taxon>
        <taxon>Aconoidasida</taxon>
        <taxon>Haemosporida</taxon>
        <taxon>Plasmodiidae</taxon>
        <taxon>Plasmodium</taxon>
        <taxon>Plasmodium (Laverania)</taxon>
    </lineage>
</organism>
<dbReference type="Gene3D" id="3.90.79.10">
    <property type="entry name" value="Nucleoside Triphosphate Pyrophosphohydrolase"/>
    <property type="match status" value="1"/>
</dbReference>
<dbReference type="Proteomes" id="UP000054566">
    <property type="component" value="Unassembled WGS sequence"/>
</dbReference>
<dbReference type="SUPFAM" id="SSF55811">
    <property type="entry name" value="Nudix"/>
    <property type="match status" value="1"/>
</dbReference>
<dbReference type="PANTHER" id="PTHR10885:SF0">
    <property type="entry name" value="ISOPENTENYL-DIPHOSPHATE DELTA-ISOMERASE"/>
    <property type="match status" value="1"/>
</dbReference>
<reference evidence="3" key="2">
    <citation type="submission" date="2015-07" db="EMBL/GenBank/DDBJ databases">
        <title>The genome sequence of Plasmodium falciparum RAJ116.</title>
        <authorList>
            <consortium name="The Broad Institute Genome Sequencing Platform"/>
            <person name="Volkman S.K."/>
            <person name="Neafsey D.E."/>
            <person name="Dash A.P."/>
            <person name="Chitnis C.E."/>
            <person name="Hartl D.L."/>
            <person name="Young S.K."/>
            <person name="Kodira C.D."/>
            <person name="Zeng Q."/>
            <person name="Koehrsen M."/>
            <person name="Godfrey P."/>
            <person name="Alvarado L."/>
            <person name="Berlin A."/>
            <person name="Borenstein D."/>
            <person name="Chen Z."/>
            <person name="Engels R."/>
            <person name="Freedman E."/>
            <person name="Gellesch M."/>
            <person name="Goldberg J."/>
            <person name="Griggs A."/>
            <person name="Gujja S."/>
            <person name="Heiman D."/>
            <person name="Hepburn T."/>
            <person name="Howarth C."/>
            <person name="Jen D."/>
            <person name="Larson L."/>
            <person name="Lewis B."/>
            <person name="Mehta T."/>
            <person name="Park D."/>
            <person name="Pearson M."/>
            <person name="Roberts A."/>
            <person name="Saif S."/>
            <person name="Shea T."/>
            <person name="Shenoy N."/>
            <person name="Sisk P."/>
            <person name="Stolte C."/>
            <person name="Sykes S."/>
            <person name="Walk T."/>
            <person name="White J."/>
            <person name="Yandava C."/>
            <person name="Wirth D.F."/>
            <person name="Nusbaum C."/>
            <person name="Birren B."/>
        </authorList>
    </citation>
    <scope>NUCLEOTIDE SEQUENCE [LARGE SCALE GENOMIC DNA]</scope>
    <source>
        <strain evidence="3">RAJ116</strain>
    </source>
</reference>
<dbReference type="OrthoDB" id="510307at2759"/>
<protein>
    <submittedName>
        <fullName evidence="2">Nucleoside diphospahte hydrolase</fullName>
    </submittedName>
</protein>
<dbReference type="GO" id="GO:0004452">
    <property type="term" value="F:isopentenyl-diphosphate delta-isomerase activity"/>
    <property type="evidence" value="ECO:0007669"/>
    <property type="project" value="TreeGrafter"/>
</dbReference>
<evidence type="ECO:0000259" key="1">
    <source>
        <dbReference type="PROSITE" id="PS51462"/>
    </source>
</evidence>
<evidence type="ECO:0000313" key="3">
    <source>
        <dbReference type="Proteomes" id="UP000054566"/>
    </source>
</evidence>
<proteinExistence type="predicted"/>
<dbReference type="GO" id="GO:0009240">
    <property type="term" value="P:isopentenyl diphosphate biosynthetic process"/>
    <property type="evidence" value="ECO:0007669"/>
    <property type="project" value="TreeGrafter"/>
</dbReference>